<dbReference type="EMBL" id="JADKYB010000003">
    <property type="protein sequence ID" value="MBM9504040.1"/>
    <property type="molecule type" value="Genomic_DNA"/>
</dbReference>
<protein>
    <submittedName>
        <fullName evidence="4">VWA domain-containing protein</fullName>
    </submittedName>
</protein>
<dbReference type="Proteomes" id="UP000749040">
    <property type="component" value="Unassembled WGS sequence"/>
</dbReference>
<feature type="domain" description="VWFA" evidence="3">
    <location>
        <begin position="41"/>
        <end position="226"/>
    </location>
</feature>
<name>A0ABS2TL27_9ACTN</name>
<dbReference type="PROSITE" id="PS51257">
    <property type="entry name" value="PROKAR_LIPOPROTEIN"/>
    <property type="match status" value="1"/>
</dbReference>
<keyword evidence="1" id="KW-1133">Transmembrane helix</keyword>
<dbReference type="InterPro" id="IPR036465">
    <property type="entry name" value="vWFA_dom_sf"/>
</dbReference>
<sequence length="421" mass="44358">MIFRKLLTAGAAGGLFAVLACGLVPAQAAADEPATPQPTPKVELVLDVSGSMRARDIDGESRMSAAKQAFDDVLDSVPQGVDLGIRTLGADYPGPDRKTGCKDTRLLYPVGPLDRTDAKTAVATLVPTGWTPIGPALLKAADDLKGGNGTRRMVLITDGEDTCAPLNPCDVARDIAARGIHLVIDTLGLIPDASTRNQLSCIAEATGGTYTSVEHRQQLTTKVKQLVHRSTAPVVTPVATEGSPSCADAPLLKQGIYTDRETFATSRWYRVEVQPGQELRASASVSDDRVVNANYGVLLRGVTQRGREIVRDDEAGTGRTDAVSAGIRYPKPHADSGTPAETVCLEVGNSFSAPASVKVVPGLPVELSIDLVHGPDQPSDVAFFGLGRGWWLLGLLALTGVVAGLITGWIARWSLNTGRTR</sequence>
<dbReference type="Gene3D" id="3.40.50.410">
    <property type="entry name" value="von Willebrand factor, type A domain"/>
    <property type="match status" value="1"/>
</dbReference>
<keyword evidence="1" id="KW-0472">Membrane</keyword>
<dbReference type="Pfam" id="PF13519">
    <property type="entry name" value="VWA_2"/>
    <property type="match status" value="1"/>
</dbReference>
<dbReference type="SMART" id="SM00327">
    <property type="entry name" value="VWA"/>
    <property type="match status" value="1"/>
</dbReference>
<reference evidence="4 5" key="1">
    <citation type="submission" date="2021-01" db="EMBL/GenBank/DDBJ databases">
        <title>Streptomyces acididurans sp. nov., isolated from a peat swamp forest soil.</title>
        <authorList>
            <person name="Chantavorakit T."/>
            <person name="Duangmal K."/>
        </authorList>
    </citation>
    <scope>NUCLEOTIDE SEQUENCE [LARGE SCALE GENOMIC DNA]</scope>
    <source>
        <strain evidence="4 5">KK5PA1</strain>
    </source>
</reference>
<feature type="chain" id="PRO_5045166612" evidence="2">
    <location>
        <begin position="31"/>
        <end position="421"/>
    </location>
</feature>
<feature type="transmembrane region" description="Helical" evidence="1">
    <location>
        <begin position="389"/>
        <end position="411"/>
    </location>
</feature>
<comment type="caution">
    <text evidence="4">The sequence shown here is derived from an EMBL/GenBank/DDBJ whole genome shotgun (WGS) entry which is preliminary data.</text>
</comment>
<dbReference type="InterPro" id="IPR002035">
    <property type="entry name" value="VWF_A"/>
</dbReference>
<keyword evidence="1" id="KW-0812">Transmembrane</keyword>
<dbReference type="InterPro" id="IPR051266">
    <property type="entry name" value="CLCR"/>
</dbReference>
<dbReference type="PANTHER" id="PTHR10579">
    <property type="entry name" value="CALCIUM-ACTIVATED CHLORIDE CHANNEL REGULATOR"/>
    <property type="match status" value="1"/>
</dbReference>
<evidence type="ECO:0000259" key="3">
    <source>
        <dbReference type="PROSITE" id="PS50234"/>
    </source>
</evidence>
<accession>A0ABS2TL27</accession>
<proteinExistence type="predicted"/>
<evidence type="ECO:0000256" key="1">
    <source>
        <dbReference type="SAM" id="Phobius"/>
    </source>
</evidence>
<evidence type="ECO:0000313" key="5">
    <source>
        <dbReference type="Proteomes" id="UP000749040"/>
    </source>
</evidence>
<keyword evidence="5" id="KW-1185">Reference proteome</keyword>
<dbReference type="SUPFAM" id="SSF53300">
    <property type="entry name" value="vWA-like"/>
    <property type="match status" value="1"/>
</dbReference>
<evidence type="ECO:0000256" key="2">
    <source>
        <dbReference type="SAM" id="SignalP"/>
    </source>
</evidence>
<dbReference type="PROSITE" id="PS50234">
    <property type="entry name" value="VWFA"/>
    <property type="match status" value="1"/>
</dbReference>
<feature type="signal peptide" evidence="2">
    <location>
        <begin position="1"/>
        <end position="30"/>
    </location>
</feature>
<keyword evidence="2" id="KW-0732">Signal</keyword>
<evidence type="ECO:0000313" key="4">
    <source>
        <dbReference type="EMBL" id="MBM9504040.1"/>
    </source>
</evidence>
<gene>
    <name evidence="4" type="ORF">ITX44_05705</name>
</gene>
<organism evidence="4 5">
    <name type="scientific">Actinacidiphila acididurans</name>
    <dbReference type="NCBI Taxonomy" id="2784346"/>
    <lineage>
        <taxon>Bacteria</taxon>
        <taxon>Bacillati</taxon>
        <taxon>Actinomycetota</taxon>
        <taxon>Actinomycetes</taxon>
        <taxon>Kitasatosporales</taxon>
        <taxon>Streptomycetaceae</taxon>
        <taxon>Actinacidiphila</taxon>
    </lineage>
</organism>
<dbReference type="PANTHER" id="PTHR10579:SF43">
    <property type="entry name" value="ZINC FINGER (C3HC4-TYPE RING FINGER) FAMILY PROTEIN"/>
    <property type="match status" value="1"/>
</dbReference>
<dbReference type="RefSeq" id="WP_205355935.1">
    <property type="nucleotide sequence ID" value="NZ_JADKYB010000003.1"/>
</dbReference>